<dbReference type="OrthoDB" id="2755325at2759"/>
<dbReference type="SUPFAM" id="SSF52047">
    <property type="entry name" value="RNI-like"/>
    <property type="match status" value="1"/>
</dbReference>
<dbReference type="Gene3D" id="3.80.10.10">
    <property type="entry name" value="Ribonuclease Inhibitor"/>
    <property type="match status" value="1"/>
</dbReference>
<dbReference type="InterPro" id="IPR032675">
    <property type="entry name" value="LRR_dom_sf"/>
</dbReference>
<evidence type="ECO:0000313" key="1">
    <source>
        <dbReference type="EMBL" id="PIL26522.1"/>
    </source>
</evidence>
<organism evidence="1 2">
    <name type="scientific">Ganoderma sinense ZZ0214-1</name>
    <dbReference type="NCBI Taxonomy" id="1077348"/>
    <lineage>
        <taxon>Eukaryota</taxon>
        <taxon>Fungi</taxon>
        <taxon>Dikarya</taxon>
        <taxon>Basidiomycota</taxon>
        <taxon>Agaricomycotina</taxon>
        <taxon>Agaricomycetes</taxon>
        <taxon>Polyporales</taxon>
        <taxon>Polyporaceae</taxon>
        <taxon>Ganoderma</taxon>
    </lineage>
</organism>
<comment type="caution">
    <text evidence="1">The sequence shown here is derived from an EMBL/GenBank/DDBJ whole genome shotgun (WGS) entry which is preliminary data.</text>
</comment>
<dbReference type="AlphaFoldDB" id="A0A2G8RYD3"/>
<keyword evidence="2" id="KW-1185">Reference proteome</keyword>
<gene>
    <name evidence="1" type="ORF">GSI_12280</name>
</gene>
<dbReference type="EMBL" id="AYKW01000045">
    <property type="protein sequence ID" value="PIL26522.1"/>
    <property type="molecule type" value="Genomic_DNA"/>
</dbReference>
<dbReference type="STRING" id="1077348.A0A2G8RYD3"/>
<evidence type="ECO:0000313" key="2">
    <source>
        <dbReference type="Proteomes" id="UP000230002"/>
    </source>
</evidence>
<sequence>MSPPTPLWRLLAPIGSAKPETSEFLDNILSEKTYADPIRWTRFMWYAPFVQELHIIAFGTEDKHKQIIHALVEHNGGESIFPALQTLWWSPSSYSDSSYFPLFTPQLRSAILNFPHSSNASLRDPLDRSFLARLRVSSPRLDYLCVDASWGPLGVDHLTVIPSFEHLTDLNLVATTSLTWFRKLATMPRMKSLRIAYVASNKSELSRDPEQIHAPRLTAISVGGNCPSLAHLFTALGAPRLASASFHAMSDDRDRDPDYISCIKALATTCPPSTLEVLCIALDEDGGPQTLEYLTDLLDPFLPFRSITHLTLSCPMVGLVAQDHDLWAVADAWPKLRTLKLSQAYWEPCTDPTDPDSTGIPLPTADALASFHDHCPDLRELVLPPLSFNADVPAPRRRRAGESGPRHGLKTLAFGAKDLGGEDDDEEGWMERLGEQDPEPDHRQVVRWARYILDLFPKLDAEASGMACRSMSADSAWMEVFERIGDLRNS</sequence>
<protein>
    <recommendedName>
        <fullName evidence="3">F-box domain-containing protein</fullName>
    </recommendedName>
</protein>
<evidence type="ECO:0008006" key="3">
    <source>
        <dbReference type="Google" id="ProtNLM"/>
    </source>
</evidence>
<reference evidence="1 2" key="1">
    <citation type="journal article" date="2015" name="Sci. Rep.">
        <title>Chromosome-level genome map provides insights into diverse defense mechanisms in the medicinal fungus Ganoderma sinense.</title>
        <authorList>
            <person name="Zhu Y."/>
            <person name="Xu J."/>
            <person name="Sun C."/>
            <person name="Zhou S."/>
            <person name="Xu H."/>
            <person name="Nelson D.R."/>
            <person name="Qian J."/>
            <person name="Song J."/>
            <person name="Luo H."/>
            <person name="Xiang L."/>
            <person name="Li Y."/>
            <person name="Xu Z."/>
            <person name="Ji A."/>
            <person name="Wang L."/>
            <person name="Lu S."/>
            <person name="Hayward A."/>
            <person name="Sun W."/>
            <person name="Li X."/>
            <person name="Schwartz D.C."/>
            <person name="Wang Y."/>
            <person name="Chen S."/>
        </authorList>
    </citation>
    <scope>NUCLEOTIDE SEQUENCE [LARGE SCALE GENOMIC DNA]</scope>
    <source>
        <strain evidence="1 2">ZZ0214-1</strain>
    </source>
</reference>
<accession>A0A2G8RYD3</accession>
<proteinExistence type="predicted"/>
<dbReference type="Proteomes" id="UP000230002">
    <property type="component" value="Unassembled WGS sequence"/>
</dbReference>
<name>A0A2G8RYD3_9APHY</name>